<keyword evidence="3" id="KW-1185">Reference proteome</keyword>
<feature type="transmembrane region" description="Helical" evidence="1">
    <location>
        <begin position="148"/>
        <end position="166"/>
    </location>
</feature>
<keyword evidence="1" id="KW-0812">Transmembrane</keyword>
<evidence type="ECO:0000256" key="1">
    <source>
        <dbReference type="SAM" id="Phobius"/>
    </source>
</evidence>
<keyword evidence="1" id="KW-0472">Membrane</keyword>
<proteinExistence type="predicted"/>
<keyword evidence="1" id="KW-1133">Transmembrane helix</keyword>
<gene>
    <name evidence="2" type="ORF">GII31_02925</name>
</gene>
<protein>
    <submittedName>
        <fullName evidence="2">Uncharacterized protein</fullName>
    </submittedName>
</protein>
<sequence length="466" mass="47847">MTKWWSEAGPRSKAAAGIAGVLALIGVYLCVLAVGPGLRPGGWAGWFGEPGSWPTALIVVVLAGGAVWLRWSEHRGWPAGSAITLAATTGASTLVLGLASFWRCPADQVPGVGSLASTLALFVAGGHSPADGSPACAQAPVAYDLARAGGVAVVLTLLSGVLYSVFRPQLDRVAIRFAGSVTVIDGIDDLGALPGITAAIRESGSMPVVVDHGAHPDAVRVARAAGARITGPAGTTIGEDKLAGLYLLSADTPTNLSRLAGHDAAFGHPHRPVPVSIRIDDPWQAEMWRRSQPVFDPVRWRPAVVSRYEATADRITADLAAKAPSTVYVCGTSQLTLAICMSAGQTPAAQGHRAPRLCVVSPDGTGFAADIAAFTGPRGKGAATVSSIDDHPSIDKLTGLITARGGDCAIVLAEDSDATDSIRLAIRFPEVPIYRVTPARSASAPRTPADVAPHTAGLITVPLALP</sequence>
<feature type="transmembrane region" description="Helical" evidence="1">
    <location>
        <begin position="54"/>
        <end position="71"/>
    </location>
</feature>
<name>A0ABX6IFW2_9ACTN</name>
<dbReference type="Proteomes" id="UP001059836">
    <property type="component" value="Chromosome"/>
</dbReference>
<feature type="transmembrane region" description="Helical" evidence="1">
    <location>
        <begin position="12"/>
        <end position="34"/>
    </location>
</feature>
<evidence type="ECO:0000313" key="2">
    <source>
        <dbReference type="EMBL" id="QHN34016.1"/>
    </source>
</evidence>
<reference evidence="2" key="1">
    <citation type="journal article" date="2021" name="Nat. Microbiol.">
        <title>Cocultivation of an ultrasmall environmental parasitic bacterium with lytic ability against bacteria associated with wastewater foams.</title>
        <authorList>
            <person name="Batinovic S."/>
            <person name="Rose J.J.A."/>
            <person name="Ratcliffe J."/>
            <person name="Seviour R.J."/>
            <person name="Petrovski S."/>
        </authorList>
    </citation>
    <scope>NUCLEOTIDE SEQUENCE</scope>
    <source>
        <strain evidence="2">CON9</strain>
    </source>
</reference>
<organism evidence="2 3">
    <name type="scientific">Gordonia pseudamarae</name>
    <dbReference type="NCBI Taxonomy" id="2831662"/>
    <lineage>
        <taxon>Bacteria</taxon>
        <taxon>Bacillati</taxon>
        <taxon>Actinomycetota</taxon>
        <taxon>Actinomycetes</taxon>
        <taxon>Mycobacteriales</taxon>
        <taxon>Gordoniaceae</taxon>
        <taxon>Gordonia</taxon>
    </lineage>
</organism>
<accession>A0ABX6IFW2</accession>
<dbReference type="EMBL" id="CP045809">
    <property type="protein sequence ID" value="QHN34016.1"/>
    <property type="molecule type" value="Genomic_DNA"/>
</dbReference>
<feature type="transmembrane region" description="Helical" evidence="1">
    <location>
        <begin position="83"/>
        <end position="102"/>
    </location>
</feature>
<dbReference type="RefSeq" id="WP_213246648.1">
    <property type="nucleotide sequence ID" value="NZ_CP045806.1"/>
</dbReference>
<evidence type="ECO:0000313" key="3">
    <source>
        <dbReference type="Proteomes" id="UP001059836"/>
    </source>
</evidence>